<organism evidence="13 14">
    <name type="scientific">Clavelina lepadiformis</name>
    <name type="common">Light-bulb sea squirt</name>
    <name type="synonym">Ascidia lepadiformis</name>
    <dbReference type="NCBI Taxonomy" id="159417"/>
    <lineage>
        <taxon>Eukaryota</taxon>
        <taxon>Metazoa</taxon>
        <taxon>Chordata</taxon>
        <taxon>Tunicata</taxon>
        <taxon>Ascidiacea</taxon>
        <taxon>Aplousobranchia</taxon>
        <taxon>Clavelinidae</taxon>
        <taxon>Clavelina</taxon>
    </lineage>
</organism>
<gene>
    <name evidence="13" type="ORF">CVLEPA_LOCUS9418</name>
</gene>
<proteinExistence type="inferred from homology"/>
<dbReference type="SUPFAM" id="SSF57667">
    <property type="entry name" value="beta-beta-alpha zinc fingers"/>
    <property type="match status" value="2"/>
</dbReference>
<dbReference type="InterPro" id="IPR041643">
    <property type="entry name" value="Znf_ZIC"/>
</dbReference>
<dbReference type="InterPro" id="IPR056436">
    <property type="entry name" value="Znf-C2H2_ZIC1-5/GLI1-3-like"/>
</dbReference>
<keyword evidence="5" id="KW-0677">Repeat</keyword>
<reference evidence="13 14" key="1">
    <citation type="submission" date="2024-02" db="EMBL/GenBank/DDBJ databases">
        <authorList>
            <person name="Daric V."/>
            <person name="Darras S."/>
        </authorList>
    </citation>
    <scope>NUCLEOTIDE SEQUENCE [LARGE SCALE GENOMIC DNA]</scope>
</reference>
<feature type="compositionally biased region" description="Polar residues" evidence="11">
    <location>
        <begin position="339"/>
        <end position="362"/>
    </location>
</feature>
<keyword evidence="4" id="KW-0479">Metal-binding</keyword>
<evidence type="ECO:0000313" key="14">
    <source>
        <dbReference type="Proteomes" id="UP001642483"/>
    </source>
</evidence>
<evidence type="ECO:0000256" key="4">
    <source>
        <dbReference type="ARBA" id="ARBA00022723"/>
    </source>
</evidence>
<keyword evidence="7" id="KW-0862">Zinc</keyword>
<dbReference type="EMBL" id="CAWYQH010000057">
    <property type="protein sequence ID" value="CAK8679160.1"/>
    <property type="molecule type" value="Genomic_DNA"/>
</dbReference>
<evidence type="ECO:0000256" key="11">
    <source>
        <dbReference type="SAM" id="MobiDB-lite"/>
    </source>
</evidence>
<feature type="region of interest" description="Disordered" evidence="11">
    <location>
        <begin position="337"/>
        <end position="362"/>
    </location>
</feature>
<evidence type="ECO:0000256" key="7">
    <source>
        <dbReference type="ARBA" id="ARBA00022833"/>
    </source>
</evidence>
<feature type="region of interest" description="Disordered" evidence="11">
    <location>
        <begin position="93"/>
        <end position="138"/>
    </location>
</feature>
<dbReference type="SMART" id="SM00355">
    <property type="entry name" value="ZnF_C2H2"/>
    <property type="match status" value="5"/>
</dbReference>
<comment type="caution">
    <text evidence="13">The sequence shown here is derived from an EMBL/GenBank/DDBJ whole genome shotgun (WGS) entry which is preliminary data.</text>
</comment>
<evidence type="ECO:0000313" key="13">
    <source>
        <dbReference type="EMBL" id="CAK8679160.1"/>
    </source>
</evidence>
<evidence type="ECO:0000256" key="8">
    <source>
        <dbReference type="ARBA" id="ARBA00023125"/>
    </source>
</evidence>
<feature type="domain" description="C2H2-type" evidence="12">
    <location>
        <begin position="309"/>
        <end position="338"/>
    </location>
</feature>
<dbReference type="Gene3D" id="3.30.160.60">
    <property type="entry name" value="Classic Zinc Finger"/>
    <property type="match status" value="4"/>
</dbReference>
<evidence type="ECO:0000259" key="12">
    <source>
        <dbReference type="PROSITE" id="PS50157"/>
    </source>
</evidence>
<dbReference type="PANTHER" id="PTHR45718:SF4">
    <property type="entry name" value="TRANSCRIPTIONAL ACTIVATOR CUBITUS INTERRUPTUS"/>
    <property type="match status" value="1"/>
</dbReference>
<keyword evidence="14" id="KW-1185">Reference proteome</keyword>
<dbReference type="InterPro" id="IPR043359">
    <property type="entry name" value="GLI-like"/>
</dbReference>
<dbReference type="PROSITE" id="PS00028">
    <property type="entry name" value="ZINC_FINGER_C2H2_1"/>
    <property type="match status" value="3"/>
</dbReference>
<evidence type="ECO:0000256" key="3">
    <source>
        <dbReference type="ARBA" id="ARBA00022473"/>
    </source>
</evidence>
<comment type="similarity">
    <text evidence="2">Belongs to the GLI C2H2-type zinc-finger protein family.</text>
</comment>
<evidence type="ECO:0000256" key="1">
    <source>
        <dbReference type="ARBA" id="ARBA00004123"/>
    </source>
</evidence>
<dbReference type="InterPro" id="IPR013087">
    <property type="entry name" value="Znf_C2H2_type"/>
</dbReference>
<dbReference type="InterPro" id="IPR036236">
    <property type="entry name" value="Znf_C2H2_sf"/>
</dbReference>
<keyword evidence="3" id="KW-0217">Developmental protein</keyword>
<keyword evidence="9" id="KW-0539">Nucleus</keyword>
<sequence>MHPTAFTNRPCDHYDSRINLDLQKLFSSAQQLYSSSQTHLYPTTPTPVFYPGYDASRNFHQSTPLSSGYQHPYYSQPQQTSVHYQALQQPSNIQQQPSTFQQQPSNIQQQQSTFQQQSSTFQQQPSNIQQQQSNFQRQPLTIQQQSQALLQLSPTAQRQQSATTKTSFSNQLSKPTACEWMIRSQEGSRVCGLIFEDMKAFVHHITCDHVGGPEQSNHTCYWRNCKRHLKAFKAKYKLVNHIRVHTREKPFECPVCSKGFGRSENLKIHKRTHTGEKPFRCKYPGCDRRFANSSDRKKHSYMHNEGKLYVCKYKGCDRSYTHPSSLRKHIRMHKANGDVMSSNNSPIISPRTSSSEMTSHSTAAEDPDVTSILQSLMSFPEPAQFGIDYESNDFSQGFGLNEMLSGEVDPLWPLDDDLTRRADFLQDYSSGCSQSPDHSLSSFDPIFGA</sequence>
<feature type="domain" description="C2H2-type" evidence="12">
    <location>
        <begin position="279"/>
        <end position="308"/>
    </location>
</feature>
<protein>
    <recommendedName>
        <fullName evidence="12">C2H2-type domain-containing protein</fullName>
    </recommendedName>
</protein>
<dbReference type="PANTHER" id="PTHR45718">
    <property type="entry name" value="TRANSCRIPTIONAL ACTIVATOR CUBITUS INTERRUPTUS"/>
    <property type="match status" value="1"/>
</dbReference>
<accession>A0ABP0FHK6</accession>
<feature type="compositionally biased region" description="Polar residues" evidence="11">
    <location>
        <begin position="429"/>
        <end position="442"/>
    </location>
</feature>
<feature type="domain" description="C2H2-type" evidence="12">
    <location>
        <begin position="223"/>
        <end position="250"/>
    </location>
</feature>
<dbReference type="Pfam" id="PF18366">
    <property type="entry name" value="zf_ZIC"/>
    <property type="match status" value="1"/>
</dbReference>
<keyword evidence="6 10" id="KW-0863">Zinc-finger</keyword>
<comment type="subcellular location">
    <subcellularLocation>
        <location evidence="1">Nucleus</location>
    </subcellularLocation>
</comment>
<feature type="compositionally biased region" description="Low complexity" evidence="11">
    <location>
        <begin position="94"/>
        <end position="138"/>
    </location>
</feature>
<dbReference type="Pfam" id="PF23561">
    <property type="entry name" value="zf-C2H2_15"/>
    <property type="match status" value="1"/>
</dbReference>
<evidence type="ECO:0000256" key="5">
    <source>
        <dbReference type="ARBA" id="ARBA00022737"/>
    </source>
</evidence>
<evidence type="ECO:0000256" key="9">
    <source>
        <dbReference type="ARBA" id="ARBA00023242"/>
    </source>
</evidence>
<feature type="region of interest" description="Disordered" evidence="11">
    <location>
        <begin position="429"/>
        <end position="449"/>
    </location>
</feature>
<name>A0ABP0FHK6_CLALP</name>
<dbReference type="PROSITE" id="PS50157">
    <property type="entry name" value="ZINC_FINGER_C2H2_2"/>
    <property type="match status" value="4"/>
</dbReference>
<dbReference type="Proteomes" id="UP001642483">
    <property type="component" value="Unassembled WGS sequence"/>
</dbReference>
<evidence type="ECO:0000256" key="6">
    <source>
        <dbReference type="ARBA" id="ARBA00022771"/>
    </source>
</evidence>
<feature type="domain" description="C2H2-type" evidence="12">
    <location>
        <begin position="251"/>
        <end position="278"/>
    </location>
</feature>
<dbReference type="Pfam" id="PF00096">
    <property type="entry name" value="zf-C2H2"/>
    <property type="match status" value="2"/>
</dbReference>
<evidence type="ECO:0000256" key="2">
    <source>
        <dbReference type="ARBA" id="ARBA00010831"/>
    </source>
</evidence>
<keyword evidence="8" id="KW-0238">DNA-binding</keyword>
<evidence type="ECO:0000256" key="10">
    <source>
        <dbReference type="PROSITE-ProRule" id="PRU00042"/>
    </source>
</evidence>